<comment type="caution">
    <text evidence="1">The sequence shown here is derived from an EMBL/GenBank/DDBJ whole genome shotgun (WGS) entry which is preliminary data.</text>
</comment>
<reference evidence="2" key="1">
    <citation type="journal article" date="2019" name="Int. J. Syst. Evol. Microbiol.">
        <title>The Global Catalogue of Microorganisms (GCM) 10K type strain sequencing project: providing services to taxonomists for standard genome sequencing and annotation.</title>
        <authorList>
            <consortium name="The Broad Institute Genomics Platform"/>
            <consortium name="The Broad Institute Genome Sequencing Center for Infectious Disease"/>
            <person name="Wu L."/>
            <person name="Ma J."/>
        </authorList>
    </citation>
    <scope>NUCLEOTIDE SEQUENCE [LARGE SCALE GENOMIC DNA]</scope>
    <source>
        <strain evidence="2">JCM 30331</strain>
    </source>
</reference>
<dbReference type="Pfam" id="PF04655">
    <property type="entry name" value="APH_6_hur"/>
    <property type="match status" value="1"/>
</dbReference>
<gene>
    <name evidence="1" type="ORF">GCM10008955_13760</name>
</gene>
<evidence type="ECO:0000313" key="1">
    <source>
        <dbReference type="EMBL" id="GGK21552.1"/>
    </source>
</evidence>
<dbReference type="EMBL" id="BMPP01000004">
    <property type="protein sequence ID" value="GGK21552.1"/>
    <property type="molecule type" value="Genomic_DNA"/>
</dbReference>
<sequence>MFTPWLDRWSLTPDGVHVHTHSSDLLPVLRAGQKAMLKVARSFEEEQGHQLMVWWDARGAARVLKHEGAALLLERLEDSPTLTGLVEAGQDDQATRILCKVAAHLHAPRPLPWPELTTLGRWFRALEAAAPGGGLLARSWDTAQGLLGEPQEVCPLHGDIHHGNVLFSSQRGWLAIDPKGLVGERTFDFANVLCNPTLDLARHPGRLARQATLLAEEACLDRTRLLRWTAAYAGLSAAWHLEDGQAQQAQDVLGLAGLALPDLGEEIS</sequence>
<protein>
    <submittedName>
        <fullName evidence="1">Streptomycin 3''-kinase</fullName>
    </submittedName>
</protein>
<dbReference type="InterPro" id="IPR006748">
    <property type="entry name" value="NH2Glyco/OHUrea_AB-resist_kin"/>
</dbReference>
<accession>A0ABQ2EQH8</accession>
<dbReference type="Proteomes" id="UP000647587">
    <property type="component" value="Unassembled WGS sequence"/>
</dbReference>
<dbReference type="SUPFAM" id="SSF56112">
    <property type="entry name" value="Protein kinase-like (PK-like)"/>
    <property type="match status" value="1"/>
</dbReference>
<dbReference type="RefSeq" id="WP_189005780.1">
    <property type="nucleotide sequence ID" value="NZ_BMPP01000004.1"/>
</dbReference>
<dbReference type="InterPro" id="IPR011009">
    <property type="entry name" value="Kinase-like_dom_sf"/>
</dbReference>
<evidence type="ECO:0000313" key="2">
    <source>
        <dbReference type="Proteomes" id="UP000647587"/>
    </source>
</evidence>
<proteinExistence type="predicted"/>
<organism evidence="1 2">
    <name type="scientific">Deinococcus malanensis</name>
    <dbReference type="NCBI Taxonomy" id="1706855"/>
    <lineage>
        <taxon>Bacteria</taxon>
        <taxon>Thermotogati</taxon>
        <taxon>Deinococcota</taxon>
        <taxon>Deinococci</taxon>
        <taxon>Deinococcales</taxon>
        <taxon>Deinococcaceae</taxon>
        <taxon>Deinococcus</taxon>
    </lineage>
</organism>
<dbReference type="Gene3D" id="3.90.1200.10">
    <property type="match status" value="1"/>
</dbReference>
<keyword evidence="2" id="KW-1185">Reference proteome</keyword>
<name>A0ABQ2EQH8_9DEIO</name>